<evidence type="ECO:0000313" key="3">
    <source>
        <dbReference type="Proteomes" id="UP000008311"/>
    </source>
</evidence>
<reference evidence="3" key="1">
    <citation type="journal article" date="2010" name="Nat. Biotechnol.">
        <title>Draft genome sequence of the oilseed species Ricinus communis.</title>
        <authorList>
            <person name="Chan A.P."/>
            <person name="Crabtree J."/>
            <person name="Zhao Q."/>
            <person name="Lorenzi H."/>
            <person name="Orvis J."/>
            <person name="Puiu D."/>
            <person name="Melake-Berhan A."/>
            <person name="Jones K.M."/>
            <person name="Redman J."/>
            <person name="Chen G."/>
            <person name="Cahoon E.B."/>
            <person name="Gedil M."/>
            <person name="Stanke M."/>
            <person name="Haas B.J."/>
            <person name="Wortman J.R."/>
            <person name="Fraser-Liggett C.M."/>
            <person name="Ravel J."/>
            <person name="Rabinowicz P.D."/>
        </authorList>
    </citation>
    <scope>NUCLEOTIDE SEQUENCE [LARGE SCALE GENOMIC DNA]</scope>
    <source>
        <strain evidence="3">cv. Hale</strain>
    </source>
</reference>
<dbReference type="EMBL" id="EQ975762">
    <property type="protein sequence ID" value="EEF27138.1"/>
    <property type="molecule type" value="Genomic_DNA"/>
</dbReference>
<sequence length="217" mass="23276">MSQALSSAAMTFTAAASSRPTAWIMTLAPARAGSRMTSMTFLAFAVRSLQTSRMSQSNWLAACTSRADPLPCRPTRQVISIVASTTASSKNGEFQTGSRTPSCTANWGGAPNARLRLCFGEWLYIMIMTLSCNDTPHGIQDCASHRVDRSGEEEVLREVVRGARSDAVASGAAVDSRLSGAARRQLCDPPQSRDGHPDTKTQSVVSEPLTADRLELH</sequence>
<gene>
    <name evidence="2" type="ORF">RCOM_0110290</name>
</gene>
<protein>
    <submittedName>
        <fullName evidence="2">Uncharacterized protein</fullName>
    </submittedName>
</protein>
<evidence type="ECO:0000256" key="1">
    <source>
        <dbReference type="SAM" id="MobiDB-lite"/>
    </source>
</evidence>
<dbReference type="InParanoid" id="B9TAH7"/>
<keyword evidence="3" id="KW-1185">Reference proteome</keyword>
<evidence type="ECO:0000313" key="2">
    <source>
        <dbReference type="EMBL" id="EEF27138.1"/>
    </source>
</evidence>
<feature type="region of interest" description="Disordered" evidence="1">
    <location>
        <begin position="174"/>
        <end position="217"/>
    </location>
</feature>
<dbReference type="Proteomes" id="UP000008311">
    <property type="component" value="Unassembled WGS sequence"/>
</dbReference>
<proteinExistence type="predicted"/>
<accession>B9TAH7</accession>
<name>B9TAH7_RICCO</name>
<dbReference type="AlphaFoldDB" id="B9TAH7"/>
<organism evidence="2 3">
    <name type="scientific">Ricinus communis</name>
    <name type="common">Castor bean</name>
    <dbReference type="NCBI Taxonomy" id="3988"/>
    <lineage>
        <taxon>Eukaryota</taxon>
        <taxon>Viridiplantae</taxon>
        <taxon>Streptophyta</taxon>
        <taxon>Embryophyta</taxon>
        <taxon>Tracheophyta</taxon>
        <taxon>Spermatophyta</taxon>
        <taxon>Magnoliopsida</taxon>
        <taxon>eudicotyledons</taxon>
        <taxon>Gunneridae</taxon>
        <taxon>Pentapetalae</taxon>
        <taxon>rosids</taxon>
        <taxon>fabids</taxon>
        <taxon>Malpighiales</taxon>
        <taxon>Euphorbiaceae</taxon>
        <taxon>Acalyphoideae</taxon>
        <taxon>Acalypheae</taxon>
        <taxon>Ricinus</taxon>
    </lineage>
</organism>